<gene>
    <name evidence="2" type="primary">rpfG_54</name>
    <name evidence="2" type="ORF">GALL_218060</name>
</gene>
<organism evidence="2">
    <name type="scientific">mine drainage metagenome</name>
    <dbReference type="NCBI Taxonomy" id="410659"/>
    <lineage>
        <taxon>unclassified sequences</taxon>
        <taxon>metagenomes</taxon>
        <taxon>ecological metagenomes</taxon>
    </lineage>
</organism>
<dbReference type="EC" id="3.1.4.52" evidence="2"/>
<sequence length="504" mass="56521">MTDQLLRQIDFSRYQRWFDRSLGYACPIKVLGAAGNPFWGCNNDGDAELGRLVAQASRKTNGVQRLDINAHTKVLYRQLGPGGPDPRGFAAVVANKLEASADILEIDRVADALDDLASGIGDELEAKADLDKVTEELAECYEELHLVYSLDRHNRISVEHEADSFQKMLQDTSAHLNVDVVAFVRPRDDLCMYATSLSREINNLDLVLVEMRGDLFRFIQSSCETLVLNEESDPRRSYIFTDMPYRVLACPIRTGRRVDALVVLLNHMHKPPFTNSDMHLGEVLANQVSAMVNQVLMLDSSAKFTKQLVMAMVETVEAKDPYTRGHSERVNHLSVEIGKALGLAEEELLDLHWGSLLHDVGKIGIPDVILCKSAMLTKDEYTFIMVHSERSYEILRHIDQLKGALPGARHHHERWDGNGYPHGLAGERIPLHARIMAVADTYDSITSSRAYRAGRPHELAMAEIARASGTQLDPSMVKTFAKICKAEPEWLKRFNILRERASPA</sequence>
<evidence type="ECO:0000313" key="2">
    <source>
        <dbReference type="EMBL" id="OIQ96177.1"/>
    </source>
</evidence>
<dbReference type="InterPro" id="IPR037522">
    <property type="entry name" value="HD_GYP_dom"/>
</dbReference>
<dbReference type="InterPro" id="IPR003607">
    <property type="entry name" value="HD/PDEase_dom"/>
</dbReference>
<dbReference type="GO" id="GO:0071111">
    <property type="term" value="F:cyclic-guanylate-specific phosphodiesterase activity"/>
    <property type="evidence" value="ECO:0007669"/>
    <property type="project" value="UniProtKB-EC"/>
</dbReference>
<dbReference type="EMBL" id="MLJW01000153">
    <property type="protein sequence ID" value="OIQ96177.1"/>
    <property type="molecule type" value="Genomic_DNA"/>
</dbReference>
<dbReference type="InterPro" id="IPR003018">
    <property type="entry name" value="GAF"/>
</dbReference>
<feature type="domain" description="HD-GYP" evidence="1">
    <location>
        <begin position="301"/>
        <end position="496"/>
    </location>
</feature>
<proteinExistence type="predicted"/>
<comment type="caution">
    <text evidence="2">The sequence shown here is derived from an EMBL/GenBank/DDBJ whole genome shotgun (WGS) entry which is preliminary data.</text>
</comment>
<dbReference type="CDD" id="cd00077">
    <property type="entry name" value="HDc"/>
    <property type="match status" value="1"/>
</dbReference>
<name>A0A1J5RK83_9ZZZZ</name>
<dbReference type="PANTHER" id="PTHR43155">
    <property type="entry name" value="CYCLIC DI-GMP PHOSPHODIESTERASE PA4108-RELATED"/>
    <property type="match status" value="1"/>
</dbReference>
<keyword evidence="2" id="KW-0378">Hydrolase</keyword>
<protein>
    <submittedName>
        <fullName evidence="2">Cyclic di-GMP phosphodiesterase response regulator RpfG</fullName>
        <ecNumber evidence="2">3.1.4.52</ecNumber>
    </submittedName>
</protein>
<dbReference type="Gene3D" id="1.10.3210.10">
    <property type="entry name" value="Hypothetical protein af1432"/>
    <property type="match status" value="1"/>
</dbReference>
<dbReference type="PROSITE" id="PS51832">
    <property type="entry name" value="HD_GYP"/>
    <property type="match status" value="1"/>
</dbReference>
<reference evidence="2" key="1">
    <citation type="submission" date="2016-10" db="EMBL/GenBank/DDBJ databases">
        <title>Sequence of Gallionella enrichment culture.</title>
        <authorList>
            <person name="Poehlein A."/>
            <person name="Muehling M."/>
            <person name="Daniel R."/>
        </authorList>
    </citation>
    <scope>NUCLEOTIDE SEQUENCE</scope>
</reference>
<dbReference type="SMART" id="SM00471">
    <property type="entry name" value="HDc"/>
    <property type="match status" value="1"/>
</dbReference>
<dbReference type="Pfam" id="PF13487">
    <property type="entry name" value="HD_5"/>
    <property type="match status" value="1"/>
</dbReference>
<dbReference type="SUPFAM" id="SSF109604">
    <property type="entry name" value="HD-domain/PDEase-like"/>
    <property type="match status" value="1"/>
</dbReference>
<dbReference type="SUPFAM" id="SSF55781">
    <property type="entry name" value="GAF domain-like"/>
    <property type="match status" value="1"/>
</dbReference>
<evidence type="ECO:0000259" key="1">
    <source>
        <dbReference type="PROSITE" id="PS51832"/>
    </source>
</evidence>
<dbReference type="Pfam" id="PF01590">
    <property type="entry name" value="GAF"/>
    <property type="match status" value="1"/>
</dbReference>
<dbReference type="AlphaFoldDB" id="A0A1J5RK83"/>
<accession>A0A1J5RK83</accession>